<keyword evidence="2" id="KW-0808">Transferase</keyword>
<keyword evidence="6" id="KW-1185">Reference proteome</keyword>
<evidence type="ECO:0000313" key="6">
    <source>
        <dbReference type="Proteomes" id="UP000807353"/>
    </source>
</evidence>
<dbReference type="OrthoDB" id="2094832at2759"/>
<comment type="caution">
    <text evidence="5">The sequence shown here is derived from an EMBL/GenBank/DDBJ whole genome shotgun (WGS) entry which is preliminary data.</text>
</comment>
<sequence>MSEPPMKIFEDPLYKPSLDERFYSLTDDEYVFFKAQTGIEDEAALKQHIISVQKKAYELYGYPCIRSFSFTRLKISRMPAYDSVLKISRELKDAIILDIGCCFGNDLRKAVADGWPAQNAIASDLRQGFWELGHELFKSNSETFPAAFVAGDAFDPAFITPRAPFYDKPESPCPPLATLTSLVPLQGHISAIHASSLFHLFDEKQQLELARRLASLLSPIPGSTIFGTQGGSPEKQWIYEEAENHEKTPYKMFCHSPESWAELWDGQVFEKGSIRVDAGVKKVQRPDLGYKEIFMLWWTITRK</sequence>
<reference evidence="5" key="1">
    <citation type="submission" date="2020-11" db="EMBL/GenBank/DDBJ databases">
        <authorList>
            <consortium name="DOE Joint Genome Institute"/>
            <person name="Ahrendt S."/>
            <person name="Riley R."/>
            <person name="Andreopoulos W."/>
            <person name="Labutti K."/>
            <person name="Pangilinan J."/>
            <person name="Ruiz-Duenas F.J."/>
            <person name="Barrasa J.M."/>
            <person name="Sanchez-Garcia M."/>
            <person name="Camarero S."/>
            <person name="Miyauchi S."/>
            <person name="Serrano A."/>
            <person name="Linde D."/>
            <person name="Babiker R."/>
            <person name="Drula E."/>
            <person name="Ayuso-Fernandez I."/>
            <person name="Pacheco R."/>
            <person name="Padilla G."/>
            <person name="Ferreira P."/>
            <person name="Barriuso J."/>
            <person name="Kellner H."/>
            <person name="Castanera R."/>
            <person name="Alfaro M."/>
            <person name="Ramirez L."/>
            <person name="Pisabarro A.G."/>
            <person name="Kuo A."/>
            <person name="Tritt A."/>
            <person name="Lipzen A."/>
            <person name="He G."/>
            <person name="Yan M."/>
            <person name="Ng V."/>
            <person name="Cullen D."/>
            <person name="Martin F."/>
            <person name="Rosso M.-N."/>
            <person name="Henrissat B."/>
            <person name="Hibbett D."/>
            <person name="Martinez A.T."/>
            <person name="Grigoriev I.V."/>
        </authorList>
    </citation>
    <scope>NUCLEOTIDE SEQUENCE</scope>
    <source>
        <strain evidence="5">CBS 247.69</strain>
    </source>
</reference>
<organism evidence="5 6">
    <name type="scientific">Collybia nuda</name>
    <dbReference type="NCBI Taxonomy" id="64659"/>
    <lineage>
        <taxon>Eukaryota</taxon>
        <taxon>Fungi</taxon>
        <taxon>Dikarya</taxon>
        <taxon>Basidiomycota</taxon>
        <taxon>Agaricomycotina</taxon>
        <taxon>Agaricomycetes</taxon>
        <taxon>Agaricomycetidae</taxon>
        <taxon>Agaricales</taxon>
        <taxon>Tricholomatineae</taxon>
        <taxon>Clitocybaceae</taxon>
        <taxon>Collybia</taxon>
    </lineage>
</organism>
<gene>
    <name evidence="5" type="ORF">BDZ94DRAFT_1306096</name>
</gene>
<name>A0A9P5YAQ6_9AGAR</name>
<accession>A0A9P5YAQ6</accession>
<evidence type="ECO:0000313" key="5">
    <source>
        <dbReference type="EMBL" id="KAF9466488.1"/>
    </source>
</evidence>
<dbReference type="GO" id="GO:0016740">
    <property type="term" value="F:transferase activity"/>
    <property type="evidence" value="ECO:0007669"/>
    <property type="project" value="UniProtKB-KW"/>
</dbReference>
<dbReference type="InterPro" id="IPR029063">
    <property type="entry name" value="SAM-dependent_MTases_sf"/>
</dbReference>
<dbReference type="PANTHER" id="PTHR35897">
    <property type="entry name" value="METHYLTRANSFERASE AUSD"/>
    <property type="match status" value="1"/>
</dbReference>
<evidence type="ECO:0008006" key="7">
    <source>
        <dbReference type="Google" id="ProtNLM"/>
    </source>
</evidence>
<protein>
    <recommendedName>
        <fullName evidence="7">Methyltransferase ausD</fullName>
    </recommendedName>
</protein>
<comment type="similarity">
    <text evidence="4">Belongs to the class I-like SAM-binding methyltransferase superfamily.</text>
</comment>
<dbReference type="InterPro" id="IPR051654">
    <property type="entry name" value="Meroterpenoid_MTases"/>
</dbReference>
<proteinExistence type="inferred from homology"/>
<dbReference type="SUPFAM" id="SSF53335">
    <property type="entry name" value="S-adenosyl-L-methionine-dependent methyltransferases"/>
    <property type="match status" value="1"/>
</dbReference>
<dbReference type="Proteomes" id="UP000807353">
    <property type="component" value="Unassembled WGS sequence"/>
</dbReference>
<evidence type="ECO:0000256" key="1">
    <source>
        <dbReference type="ARBA" id="ARBA00005179"/>
    </source>
</evidence>
<dbReference type="AlphaFoldDB" id="A0A9P5YAQ6"/>
<comment type="pathway">
    <text evidence="1">Secondary metabolite biosynthesis.</text>
</comment>
<dbReference type="Gene3D" id="3.40.50.150">
    <property type="entry name" value="Vaccinia Virus protein VP39"/>
    <property type="match status" value="1"/>
</dbReference>
<evidence type="ECO:0000256" key="2">
    <source>
        <dbReference type="ARBA" id="ARBA00022679"/>
    </source>
</evidence>
<keyword evidence="3" id="KW-0949">S-adenosyl-L-methionine</keyword>
<evidence type="ECO:0000256" key="4">
    <source>
        <dbReference type="ARBA" id="ARBA00038314"/>
    </source>
</evidence>
<dbReference type="EMBL" id="MU150241">
    <property type="protein sequence ID" value="KAF9466488.1"/>
    <property type="molecule type" value="Genomic_DNA"/>
</dbReference>
<evidence type="ECO:0000256" key="3">
    <source>
        <dbReference type="ARBA" id="ARBA00022691"/>
    </source>
</evidence>
<dbReference type="PANTHER" id="PTHR35897:SF1">
    <property type="entry name" value="METHYLTRANSFERASE AUSD"/>
    <property type="match status" value="1"/>
</dbReference>